<feature type="domain" description="Transposase Tc1-like" evidence="1">
    <location>
        <begin position="3"/>
        <end position="61"/>
    </location>
</feature>
<dbReference type="Pfam" id="PF01498">
    <property type="entry name" value="HTH_Tnp_Tc3_2"/>
    <property type="match status" value="1"/>
</dbReference>
<dbReference type="AlphaFoldDB" id="A0A671MJC5"/>
<evidence type="ECO:0000313" key="2">
    <source>
        <dbReference type="Ensembl" id="ENSSANP00000033428.1"/>
    </source>
</evidence>
<protein>
    <recommendedName>
        <fullName evidence="1">Transposase Tc1-like domain-containing protein</fullName>
    </recommendedName>
</protein>
<dbReference type="Ensembl" id="ENSSANT00000035573.1">
    <property type="protein sequence ID" value="ENSSANP00000033428.1"/>
    <property type="gene ID" value="ENSSANG00000016972.1"/>
</dbReference>
<dbReference type="GO" id="GO:0006313">
    <property type="term" value="P:DNA transposition"/>
    <property type="evidence" value="ECO:0007669"/>
    <property type="project" value="InterPro"/>
</dbReference>
<evidence type="ECO:0000259" key="1">
    <source>
        <dbReference type="Pfam" id="PF01498"/>
    </source>
</evidence>
<accession>A0A671MJC5</accession>
<dbReference type="Gene3D" id="3.30.420.10">
    <property type="entry name" value="Ribonuclease H-like superfamily/Ribonuclease H"/>
    <property type="match status" value="1"/>
</dbReference>
<organism evidence="2 3">
    <name type="scientific">Sinocyclocheilus anshuiensis</name>
    <dbReference type="NCBI Taxonomy" id="1608454"/>
    <lineage>
        <taxon>Eukaryota</taxon>
        <taxon>Metazoa</taxon>
        <taxon>Chordata</taxon>
        <taxon>Craniata</taxon>
        <taxon>Vertebrata</taxon>
        <taxon>Euteleostomi</taxon>
        <taxon>Actinopterygii</taxon>
        <taxon>Neopterygii</taxon>
        <taxon>Teleostei</taxon>
        <taxon>Ostariophysi</taxon>
        <taxon>Cypriniformes</taxon>
        <taxon>Cyprinidae</taxon>
        <taxon>Cyprininae</taxon>
        <taxon>Sinocyclocheilus</taxon>
    </lineage>
</organism>
<sequence>CRLTSKQLKAFLTLGNVNVYKPIIRRTQNNHVVHGRVARRKPLLSKNNIAAHLQFAKDHVDKPDEYWRNVLWMDETKIE</sequence>
<reference evidence="2" key="1">
    <citation type="submission" date="2025-08" db="UniProtKB">
        <authorList>
            <consortium name="Ensembl"/>
        </authorList>
    </citation>
    <scope>IDENTIFICATION</scope>
</reference>
<dbReference type="InterPro" id="IPR036397">
    <property type="entry name" value="RNaseH_sf"/>
</dbReference>
<dbReference type="Proteomes" id="UP000472260">
    <property type="component" value="Unassembled WGS sequence"/>
</dbReference>
<reference evidence="2" key="2">
    <citation type="submission" date="2025-09" db="UniProtKB">
        <authorList>
            <consortium name="Ensembl"/>
        </authorList>
    </citation>
    <scope>IDENTIFICATION</scope>
</reference>
<dbReference type="GO" id="GO:0015074">
    <property type="term" value="P:DNA integration"/>
    <property type="evidence" value="ECO:0007669"/>
    <property type="project" value="InterPro"/>
</dbReference>
<proteinExistence type="predicted"/>
<name>A0A671MJC5_9TELE</name>
<dbReference type="InterPro" id="IPR002492">
    <property type="entry name" value="Transposase_Tc1-like"/>
</dbReference>
<evidence type="ECO:0000313" key="3">
    <source>
        <dbReference type="Proteomes" id="UP000472260"/>
    </source>
</evidence>
<keyword evidence="3" id="KW-1185">Reference proteome</keyword>
<dbReference type="GO" id="GO:0003677">
    <property type="term" value="F:DNA binding"/>
    <property type="evidence" value="ECO:0007669"/>
    <property type="project" value="InterPro"/>
</dbReference>